<sequence>MGNFSSKDNHGPTGSHGESFHTPPASPQSDAFMPDVPQRLNHSSPKPLHAAPASPPPLVPVSTSMGKKPQSSTNPASPCSSSPTPDWRPHPPLGSINTTIGPGVNVVPNKPGTTVVKGQATLERNGGPPTSTPNTSVSQEKTVTVSPTKCTSTLCSTSPVVGSSSGQNWRERDSGLSQSLLPGHEAGDSREELEKLLEECRTALGISTSQDGSMHTTEVLKHLLLEVKNLKSTLQTERGEWLQFQADLQVAVSVADRLRAEAEEELTGLRTSHEGVKKELAVAQQRQKEADMQLVTLRGELRQSRQRLATLTNTQGKTVPQGPCQEPERPNGDSTDNSDSKEVTQRGRERVVYRLGREGTDSRSQNEVTAKNVVSEEARTDCRSVTKRYLRNVTNEDRGGGEVRSVETPKTVTTERSRSLSRLPASSDSPTIQNGTSQFNAATTVGPTNKTLGQLRGRRSLDWLDSRSSIDTGKREESLNKYNSALNELPPTKSQDGFNLLLRRHGGSKRNSLLRWCQSQTQGYKNIDITNFSSSWVDGLAFCAVYHSYLPSHIPYSTLTLENKRENLSLAFKTGESVGIAQTLTLEEMLRAGGPDWQRVLSYVESMYRHFEM</sequence>
<evidence type="ECO:0000256" key="2">
    <source>
        <dbReference type="ARBA" id="ARBA00009452"/>
    </source>
</evidence>
<comment type="function">
    <text evidence="12 13">Involved in cytokinesis and spindle organization. May play a role in actin cytoskeleton organization and microtubule stabilization and hence required for proper cell adhesion and migration.</text>
</comment>
<dbReference type="RefSeq" id="XP_026211892.1">
    <property type="nucleotide sequence ID" value="XM_026356107.2"/>
</dbReference>
<dbReference type="GeneTree" id="ENSGT00940000153592"/>
<evidence type="ECO:0000259" key="15">
    <source>
        <dbReference type="PROSITE" id="PS50021"/>
    </source>
</evidence>
<feature type="region of interest" description="Disordered" evidence="14">
    <location>
        <begin position="310"/>
        <end position="372"/>
    </location>
</feature>
<keyword evidence="7 13" id="KW-0303">Gap junction</keyword>
<organism evidence="16 17">
    <name type="scientific">Anabas testudineus</name>
    <name type="common">Climbing perch</name>
    <name type="synonym">Anthias testudineus</name>
    <dbReference type="NCBI Taxonomy" id="64144"/>
    <lineage>
        <taxon>Eukaryota</taxon>
        <taxon>Metazoa</taxon>
        <taxon>Chordata</taxon>
        <taxon>Craniata</taxon>
        <taxon>Vertebrata</taxon>
        <taxon>Euteleostomi</taxon>
        <taxon>Actinopterygii</taxon>
        <taxon>Neopterygii</taxon>
        <taxon>Teleostei</taxon>
        <taxon>Neoteleostei</taxon>
        <taxon>Acanthomorphata</taxon>
        <taxon>Anabantaria</taxon>
        <taxon>Anabantiformes</taxon>
        <taxon>Anabantoidei</taxon>
        <taxon>Anabantidae</taxon>
        <taxon>Anabas</taxon>
    </lineage>
</organism>
<dbReference type="OMA" id="QNWRERD"/>
<dbReference type="PANTHER" id="PTHR23167:SF18">
    <property type="entry name" value="CYTOSPIN-A"/>
    <property type="match status" value="1"/>
</dbReference>
<keyword evidence="10 13" id="KW-0206">Cytoskeleton</keyword>
<dbReference type="Proteomes" id="UP000265040">
    <property type="component" value="Chromosome 12"/>
</dbReference>
<evidence type="ECO:0000256" key="12">
    <source>
        <dbReference type="ARBA" id="ARBA00025131"/>
    </source>
</evidence>
<feature type="compositionally biased region" description="Polar residues" evidence="14">
    <location>
        <begin position="128"/>
        <end position="168"/>
    </location>
</feature>
<feature type="compositionally biased region" description="Polar residues" evidence="14">
    <location>
        <begin position="431"/>
        <end position="452"/>
    </location>
</feature>
<keyword evidence="5 13" id="KW-0963">Cytoplasm</keyword>
<dbReference type="FunFam" id="1.10.418.10:FF:000020">
    <property type="entry name" value="Cytospin-A isoform 1"/>
    <property type="match status" value="1"/>
</dbReference>
<keyword evidence="9" id="KW-0175">Coiled coil</keyword>
<keyword evidence="8 13" id="KW-0965">Cell junction</keyword>
<dbReference type="InParanoid" id="A0A3Q1HNP6"/>
<evidence type="ECO:0000256" key="7">
    <source>
        <dbReference type="ARBA" id="ARBA00022868"/>
    </source>
</evidence>
<evidence type="ECO:0000256" key="4">
    <source>
        <dbReference type="ARBA" id="ARBA00015657"/>
    </source>
</evidence>
<feature type="compositionally biased region" description="Basic and acidic residues" evidence="14">
    <location>
        <begin position="338"/>
        <end position="361"/>
    </location>
</feature>
<dbReference type="InterPro" id="IPR001715">
    <property type="entry name" value="CH_dom"/>
</dbReference>
<comment type="similarity">
    <text evidence="2 13">Belongs to the cytospin-A family.</text>
</comment>
<keyword evidence="6 13" id="KW-0132">Cell division</keyword>
<dbReference type="InterPro" id="IPR036872">
    <property type="entry name" value="CH_dom_sf"/>
</dbReference>
<protein>
    <recommendedName>
        <fullName evidence="4 13">Cytospin-A</fullName>
    </recommendedName>
</protein>
<evidence type="ECO:0000313" key="16">
    <source>
        <dbReference type="Ensembl" id="ENSATEP00000009230.1"/>
    </source>
</evidence>
<dbReference type="GO" id="GO:0005921">
    <property type="term" value="C:gap junction"/>
    <property type="evidence" value="ECO:0007669"/>
    <property type="project" value="UniProtKB-SubCell"/>
</dbReference>
<evidence type="ECO:0000256" key="9">
    <source>
        <dbReference type="ARBA" id="ARBA00023054"/>
    </source>
</evidence>
<dbReference type="GeneID" id="113159433"/>
<feature type="compositionally biased region" description="Low complexity" evidence="14">
    <location>
        <begin position="42"/>
        <end position="52"/>
    </location>
</feature>
<dbReference type="Gene3D" id="1.10.418.10">
    <property type="entry name" value="Calponin-like domain"/>
    <property type="match status" value="1"/>
</dbReference>
<dbReference type="SMART" id="SM00033">
    <property type="entry name" value="CH"/>
    <property type="match status" value="1"/>
</dbReference>
<evidence type="ECO:0000256" key="13">
    <source>
        <dbReference type="RuleBase" id="RU367063"/>
    </source>
</evidence>
<feature type="region of interest" description="Disordered" evidence="14">
    <location>
        <begin position="1"/>
        <end position="191"/>
    </location>
</feature>
<reference evidence="16" key="2">
    <citation type="submission" date="2025-08" db="UniProtKB">
        <authorList>
            <consortium name="Ensembl"/>
        </authorList>
    </citation>
    <scope>IDENTIFICATION</scope>
</reference>
<feature type="region of interest" description="Disordered" evidence="14">
    <location>
        <begin position="394"/>
        <end position="452"/>
    </location>
</feature>
<dbReference type="PANTHER" id="PTHR23167">
    <property type="entry name" value="CALPONIN HOMOLOGY DOMAIN-CONTAINING PROTEIN DDB_G0272472-RELATED"/>
    <property type="match status" value="1"/>
</dbReference>
<evidence type="ECO:0000256" key="5">
    <source>
        <dbReference type="ARBA" id="ARBA00022490"/>
    </source>
</evidence>
<feature type="compositionally biased region" description="Low complexity" evidence="14">
    <location>
        <begin position="71"/>
        <end position="85"/>
    </location>
</feature>
<evidence type="ECO:0000256" key="8">
    <source>
        <dbReference type="ARBA" id="ARBA00022949"/>
    </source>
</evidence>
<dbReference type="Ensembl" id="ENSATET00000009390.3">
    <property type="protein sequence ID" value="ENSATEP00000009230.1"/>
    <property type="gene ID" value="ENSATEG00000006508.3"/>
</dbReference>
<feature type="compositionally biased region" description="Low complexity" evidence="14">
    <location>
        <begin position="420"/>
        <end position="430"/>
    </location>
</feature>
<dbReference type="CDD" id="cd21199">
    <property type="entry name" value="CH_CYTS"/>
    <property type="match status" value="1"/>
</dbReference>
<evidence type="ECO:0000256" key="3">
    <source>
        <dbReference type="ARBA" id="ARBA00011235"/>
    </source>
</evidence>
<dbReference type="GO" id="GO:0005737">
    <property type="term" value="C:cytoplasm"/>
    <property type="evidence" value="ECO:0007669"/>
    <property type="project" value="UniProtKB-UniRule"/>
</dbReference>
<dbReference type="SUPFAM" id="SSF47576">
    <property type="entry name" value="Calponin-homology domain, CH-domain"/>
    <property type="match status" value="1"/>
</dbReference>
<dbReference type="InterPro" id="IPR050540">
    <property type="entry name" value="F-actin_Monoox_Mical"/>
</dbReference>
<dbReference type="GO" id="GO:0051301">
    <property type="term" value="P:cell division"/>
    <property type="evidence" value="ECO:0007669"/>
    <property type="project" value="UniProtKB-UniRule"/>
</dbReference>
<dbReference type="OrthoDB" id="21607at2759"/>
<accession>A0A3Q1HNP6</accession>
<comment type="subunit">
    <text evidence="3 13">May interact with both microtubules and actin cytoskeleton.</text>
</comment>
<reference evidence="16" key="1">
    <citation type="submission" date="2021-04" db="EMBL/GenBank/DDBJ databases">
        <authorList>
            <consortium name="Wellcome Sanger Institute Data Sharing"/>
        </authorList>
    </citation>
    <scope>NUCLEOTIDE SEQUENCE [LARGE SCALE GENOMIC DNA]</scope>
</reference>
<evidence type="ECO:0000256" key="11">
    <source>
        <dbReference type="ARBA" id="ARBA00023306"/>
    </source>
</evidence>
<keyword evidence="17" id="KW-1185">Reference proteome</keyword>
<dbReference type="Pfam" id="PF00307">
    <property type="entry name" value="CH"/>
    <property type="match status" value="1"/>
</dbReference>
<feature type="domain" description="Calponin-homology (CH)" evidence="15">
    <location>
        <begin position="507"/>
        <end position="612"/>
    </location>
</feature>
<dbReference type="GO" id="GO:0005819">
    <property type="term" value="C:spindle"/>
    <property type="evidence" value="ECO:0007669"/>
    <property type="project" value="UniProtKB-SubCell"/>
</dbReference>
<dbReference type="PROSITE" id="PS50021">
    <property type="entry name" value="CH"/>
    <property type="match status" value="1"/>
</dbReference>
<evidence type="ECO:0000313" key="17">
    <source>
        <dbReference type="Proteomes" id="UP000265040"/>
    </source>
</evidence>
<proteinExistence type="inferred from homology"/>
<comment type="subcellular location">
    <subcellularLocation>
        <location evidence="1 13">Cytoplasm</location>
        <location evidence="1 13">Cytoskeleton</location>
        <location evidence="1 13">Spindle</location>
    </subcellularLocation>
    <subcellularLocation>
        <location evidence="13">Cytoplasm</location>
        <location evidence="13">Cytoskeleton</location>
    </subcellularLocation>
    <subcellularLocation>
        <location evidence="13">Cell junction</location>
        <location evidence="13">Gap junction</location>
    </subcellularLocation>
</comment>
<feature type="compositionally biased region" description="Basic and acidic residues" evidence="14">
    <location>
        <begin position="394"/>
        <end position="418"/>
    </location>
</feature>
<keyword evidence="11 13" id="KW-0131">Cell cycle</keyword>
<dbReference type="AlphaFoldDB" id="A0A3Q1HNP6"/>
<evidence type="ECO:0000256" key="1">
    <source>
        <dbReference type="ARBA" id="ARBA00004186"/>
    </source>
</evidence>
<name>A0A3Q1HNP6_ANATE</name>
<evidence type="ECO:0000256" key="6">
    <source>
        <dbReference type="ARBA" id="ARBA00022618"/>
    </source>
</evidence>
<evidence type="ECO:0000256" key="10">
    <source>
        <dbReference type="ARBA" id="ARBA00023212"/>
    </source>
</evidence>
<reference evidence="16" key="3">
    <citation type="submission" date="2025-09" db="UniProtKB">
        <authorList>
            <consortium name="Ensembl"/>
        </authorList>
    </citation>
    <scope>IDENTIFICATION</scope>
</reference>
<evidence type="ECO:0000256" key="14">
    <source>
        <dbReference type="SAM" id="MobiDB-lite"/>
    </source>
</evidence>